<feature type="transmembrane region" description="Helical" evidence="6">
    <location>
        <begin position="280"/>
        <end position="298"/>
    </location>
</feature>
<feature type="transmembrane region" description="Helical" evidence="6">
    <location>
        <begin position="304"/>
        <end position="324"/>
    </location>
</feature>
<dbReference type="InterPro" id="IPR011701">
    <property type="entry name" value="MFS"/>
</dbReference>
<dbReference type="PANTHER" id="PTHR23514">
    <property type="entry name" value="BYPASS OF STOP CODON PROTEIN 6"/>
    <property type="match status" value="1"/>
</dbReference>
<feature type="transmembrane region" description="Helical" evidence="6">
    <location>
        <begin position="147"/>
        <end position="166"/>
    </location>
</feature>
<evidence type="ECO:0000256" key="5">
    <source>
        <dbReference type="SAM" id="MobiDB-lite"/>
    </source>
</evidence>
<dbReference type="KEGG" id="smao:CAG99_25675"/>
<keyword evidence="3 6" id="KW-1133">Transmembrane helix</keyword>
<feature type="region of interest" description="Disordered" evidence="5">
    <location>
        <begin position="392"/>
        <end position="422"/>
    </location>
</feature>
<dbReference type="Proteomes" id="UP000194218">
    <property type="component" value="Chromosome"/>
</dbReference>
<feature type="transmembrane region" description="Helical" evidence="6">
    <location>
        <begin position="336"/>
        <end position="358"/>
    </location>
</feature>
<dbReference type="InterPro" id="IPR036259">
    <property type="entry name" value="MFS_trans_sf"/>
</dbReference>
<evidence type="ECO:0000313" key="7">
    <source>
        <dbReference type="EMBL" id="ARQ71769.1"/>
    </source>
</evidence>
<dbReference type="CDD" id="cd17393">
    <property type="entry name" value="MFS_MosC_like"/>
    <property type="match status" value="1"/>
</dbReference>
<evidence type="ECO:0000256" key="1">
    <source>
        <dbReference type="ARBA" id="ARBA00004141"/>
    </source>
</evidence>
<dbReference type="SUPFAM" id="SSF103473">
    <property type="entry name" value="MFS general substrate transporter"/>
    <property type="match status" value="1"/>
</dbReference>
<dbReference type="Pfam" id="PF07690">
    <property type="entry name" value="MFS_1"/>
    <property type="match status" value="1"/>
</dbReference>
<protein>
    <submittedName>
        <fullName evidence="7">MFS transporter</fullName>
    </submittedName>
</protein>
<evidence type="ECO:0000256" key="4">
    <source>
        <dbReference type="ARBA" id="ARBA00023136"/>
    </source>
</evidence>
<reference evidence="7 8" key="1">
    <citation type="submission" date="2017-05" db="EMBL/GenBank/DDBJ databases">
        <title>Complete genome sequence of Streptomyces sp. SCSIO 03032 revealed the diverse biosynthetic pathways for its bioactive secondary metabolites.</title>
        <authorList>
            <person name="Ma L."/>
            <person name="Zhu Y."/>
            <person name="Zhang W."/>
            <person name="Zhang G."/>
            <person name="Tian X."/>
            <person name="Zhang S."/>
            <person name="Zhang C."/>
        </authorList>
    </citation>
    <scope>NUCLEOTIDE SEQUENCE [LARGE SCALE GENOMIC DNA]</scope>
    <source>
        <strain evidence="7 8">SCSIO 03032</strain>
    </source>
</reference>
<feature type="transmembrane region" description="Helical" evidence="6">
    <location>
        <begin position="248"/>
        <end position="268"/>
    </location>
</feature>
<keyword evidence="4 6" id="KW-0472">Membrane</keyword>
<feature type="transmembrane region" description="Helical" evidence="6">
    <location>
        <begin position="364"/>
        <end position="385"/>
    </location>
</feature>
<feature type="transmembrane region" description="Helical" evidence="6">
    <location>
        <begin position="104"/>
        <end position="126"/>
    </location>
</feature>
<name>A0A1W7D4B9_9ACTN</name>
<comment type="subcellular location">
    <subcellularLocation>
        <location evidence="1">Membrane</location>
        <topology evidence="1">Multi-pass membrane protein</topology>
    </subcellularLocation>
</comment>
<feature type="transmembrane region" description="Helical" evidence="6">
    <location>
        <begin position="21"/>
        <end position="42"/>
    </location>
</feature>
<organism evidence="7 8">
    <name type="scientific">Streptomyces marincola</name>
    <dbReference type="NCBI Taxonomy" id="2878388"/>
    <lineage>
        <taxon>Bacteria</taxon>
        <taxon>Bacillati</taxon>
        <taxon>Actinomycetota</taxon>
        <taxon>Actinomycetes</taxon>
        <taxon>Kitasatosporales</taxon>
        <taxon>Streptomycetaceae</taxon>
        <taxon>Streptomyces</taxon>
    </lineage>
</organism>
<keyword evidence="2 6" id="KW-0812">Transmembrane</keyword>
<dbReference type="InterPro" id="IPR051788">
    <property type="entry name" value="MFS_Transporter"/>
</dbReference>
<dbReference type="AlphaFoldDB" id="A0A1W7D4B9"/>
<dbReference type="Gene3D" id="1.20.1250.20">
    <property type="entry name" value="MFS general substrate transporter like domains"/>
    <property type="match status" value="2"/>
</dbReference>
<evidence type="ECO:0000256" key="6">
    <source>
        <dbReference type="SAM" id="Phobius"/>
    </source>
</evidence>
<gene>
    <name evidence="7" type="ORF">CAG99_25675</name>
</gene>
<dbReference type="RefSeq" id="WP_086161605.1">
    <property type="nucleotide sequence ID" value="NZ_CP021121.1"/>
</dbReference>
<feature type="transmembrane region" description="Helical" evidence="6">
    <location>
        <begin position="54"/>
        <end position="72"/>
    </location>
</feature>
<evidence type="ECO:0000256" key="2">
    <source>
        <dbReference type="ARBA" id="ARBA00022692"/>
    </source>
</evidence>
<dbReference type="PANTHER" id="PTHR23514:SF13">
    <property type="entry name" value="INNER MEMBRANE PROTEIN YBJJ"/>
    <property type="match status" value="1"/>
</dbReference>
<accession>A0A1W7D4B9</accession>
<keyword evidence="8" id="KW-1185">Reference proteome</keyword>
<feature type="compositionally biased region" description="Low complexity" evidence="5">
    <location>
        <begin position="402"/>
        <end position="422"/>
    </location>
</feature>
<feature type="transmembrane region" description="Helical" evidence="6">
    <location>
        <begin position="172"/>
        <end position="193"/>
    </location>
</feature>
<proteinExistence type="predicted"/>
<feature type="transmembrane region" description="Helical" evidence="6">
    <location>
        <begin position="79"/>
        <end position="98"/>
    </location>
</feature>
<dbReference type="GO" id="GO:0022857">
    <property type="term" value="F:transmembrane transporter activity"/>
    <property type="evidence" value="ECO:0007669"/>
    <property type="project" value="InterPro"/>
</dbReference>
<dbReference type="OrthoDB" id="151222at2"/>
<sequence length="422" mass="41860">MTQQQPAPAVDRDRVRRARRAAGAVFALHGAVSGSFATRIPWVKDHLDLSTAQLGLALAFPAIGASLAMPLAGRLMHRYGALAAVRALLALWCLALVPPAFAPGLPALCAALFVFGATAGMADVAMNAQGIDVERLHGTSIMSGLHGLWSVGALLGSAVGVGAVGLDVDAPAHLALTGLALTAVVPLACRGALDVRPAPGEEPPPRFALPPRSALLIGAVGMCAILAEGASMDWSGVYLRDITGASEAVGAASFTAFACTMAAARLAGDAVVRRLGPVRTVRFSGVLAVCGGVLVVTARVPAQGIVGFALLGVGIAVVVPLAFAAAGRSGSNPSRAIAGVATVTYTTGLIAPTLVGGIGELLDLRASFGLITAAATVLVLAAGVLGPRERRGAPVAREGRSPAAGAAGTPGAPAAGAGNRPG</sequence>
<dbReference type="GO" id="GO:0016020">
    <property type="term" value="C:membrane"/>
    <property type="evidence" value="ECO:0007669"/>
    <property type="project" value="UniProtKB-SubCell"/>
</dbReference>
<dbReference type="EMBL" id="CP021121">
    <property type="protein sequence ID" value="ARQ71769.1"/>
    <property type="molecule type" value="Genomic_DNA"/>
</dbReference>
<feature type="transmembrane region" description="Helical" evidence="6">
    <location>
        <begin position="214"/>
        <end position="236"/>
    </location>
</feature>
<evidence type="ECO:0000256" key="3">
    <source>
        <dbReference type="ARBA" id="ARBA00022989"/>
    </source>
</evidence>
<evidence type="ECO:0000313" key="8">
    <source>
        <dbReference type="Proteomes" id="UP000194218"/>
    </source>
</evidence>